<evidence type="ECO:0008006" key="4">
    <source>
        <dbReference type="Google" id="ProtNLM"/>
    </source>
</evidence>
<keyword evidence="3" id="KW-1185">Reference proteome</keyword>
<dbReference type="RefSeq" id="WP_119594321.1">
    <property type="nucleotide sequence ID" value="NZ_QXFM01000138.1"/>
</dbReference>
<sequence length="145" mass="16579">MGNNDKRRAKLMARMLRLREIEHRRAAIEAAQALSAAQRTEQLAARARALAATEIRRDHVDYGDDLARRLTSGTRLRAIAQTVEQQAEFAQSHAQLRMQQERIASRRRDQIEERRTALVEQAAQRLAARETQNLPGGRRTGTDRE</sequence>
<protein>
    <recommendedName>
        <fullName evidence="4">Flagellar FliJ protein</fullName>
    </recommendedName>
</protein>
<name>A0A3A1P159_9SPHN</name>
<evidence type="ECO:0000313" key="3">
    <source>
        <dbReference type="Proteomes" id="UP000265366"/>
    </source>
</evidence>
<dbReference type="OrthoDB" id="9901889at2"/>
<gene>
    <name evidence="2" type="ORF">D2V17_17455</name>
</gene>
<dbReference type="EMBL" id="QXFM01000138">
    <property type="protein sequence ID" value="RIV81334.1"/>
    <property type="molecule type" value="Genomic_DNA"/>
</dbReference>
<dbReference type="Proteomes" id="UP000265366">
    <property type="component" value="Unassembled WGS sequence"/>
</dbReference>
<reference evidence="2 3" key="1">
    <citation type="submission" date="2018-08" db="EMBL/GenBank/DDBJ databases">
        <title>Erythrobacter zhengii sp.nov., a bacterium isolated from deep-sea sediment.</title>
        <authorList>
            <person name="Fang C."/>
            <person name="Wu Y.-H."/>
            <person name="Sun C."/>
            <person name="Wang H."/>
            <person name="Cheng H."/>
            <person name="Meng F.-X."/>
            <person name="Wang C.-S."/>
            <person name="Xu X.-W."/>
        </authorList>
    </citation>
    <scope>NUCLEOTIDE SEQUENCE [LARGE SCALE GENOMIC DNA]</scope>
    <source>
        <strain evidence="2 3">CCTCC AB 2015396</strain>
    </source>
</reference>
<dbReference type="AlphaFoldDB" id="A0A3A1P159"/>
<evidence type="ECO:0000313" key="2">
    <source>
        <dbReference type="EMBL" id="RIV81334.1"/>
    </source>
</evidence>
<evidence type="ECO:0000256" key="1">
    <source>
        <dbReference type="SAM" id="MobiDB-lite"/>
    </source>
</evidence>
<proteinExistence type="predicted"/>
<feature type="region of interest" description="Disordered" evidence="1">
    <location>
        <begin position="122"/>
        <end position="145"/>
    </location>
</feature>
<comment type="caution">
    <text evidence="2">The sequence shown here is derived from an EMBL/GenBank/DDBJ whole genome shotgun (WGS) entry which is preliminary data.</text>
</comment>
<organism evidence="2 3">
    <name type="scientific">Aurantiacibacter xanthus</name>
    <dbReference type="NCBI Taxonomy" id="1784712"/>
    <lineage>
        <taxon>Bacteria</taxon>
        <taxon>Pseudomonadati</taxon>
        <taxon>Pseudomonadota</taxon>
        <taxon>Alphaproteobacteria</taxon>
        <taxon>Sphingomonadales</taxon>
        <taxon>Erythrobacteraceae</taxon>
        <taxon>Aurantiacibacter</taxon>
    </lineage>
</organism>
<accession>A0A3A1P159</accession>